<dbReference type="GO" id="GO:0003824">
    <property type="term" value="F:catalytic activity"/>
    <property type="evidence" value="ECO:0007669"/>
    <property type="project" value="InterPro"/>
</dbReference>
<keyword evidence="5" id="KW-0408">Iron</keyword>
<evidence type="ECO:0000259" key="7">
    <source>
        <dbReference type="PROSITE" id="PS51918"/>
    </source>
</evidence>
<keyword evidence="3" id="KW-0949">S-adenosyl-L-methionine</keyword>
<dbReference type="AlphaFoldDB" id="A0A8J8SDC2"/>
<reference evidence="8 9" key="1">
    <citation type="submission" date="2020-07" db="EMBL/GenBank/DDBJ databases">
        <title>Vallitalea guaymasensis genome.</title>
        <authorList>
            <person name="Postec A."/>
        </authorList>
    </citation>
    <scope>NUCLEOTIDE SEQUENCE [LARGE SCALE GENOMIC DNA]</scope>
    <source>
        <strain evidence="8 9">Ra1766G1</strain>
    </source>
</reference>
<accession>A0A8J8SDC2</accession>
<evidence type="ECO:0000313" key="9">
    <source>
        <dbReference type="Proteomes" id="UP000677305"/>
    </source>
</evidence>
<dbReference type="CDD" id="cd01335">
    <property type="entry name" value="Radical_SAM"/>
    <property type="match status" value="1"/>
</dbReference>
<dbReference type="SMART" id="SM00729">
    <property type="entry name" value="Elp3"/>
    <property type="match status" value="1"/>
</dbReference>
<dbReference type="Proteomes" id="UP000677305">
    <property type="component" value="Chromosome"/>
</dbReference>
<keyword evidence="2" id="KW-0004">4Fe-4S</keyword>
<keyword evidence="4" id="KW-0479">Metal-binding</keyword>
<protein>
    <submittedName>
        <fullName evidence="8">Radical SAM protein</fullName>
    </submittedName>
</protein>
<dbReference type="InterPro" id="IPR006638">
    <property type="entry name" value="Elp3/MiaA/NifB-like_rSAM"/>
</dbReference>
<gene>
    <name evidence="8" type="ORF">HYG85_17340</name>
</gene>
<dbReference type="Pfam" id="PF04055">
    <property type="entry name" value="Radical_SAM"/>
    <property type="match status" value="1"/>
</dbReference>
<name>A0A8J8SDC2_9FIRM</name>
<evidence type="ECO:0000256" key="3">
    <source>
        <dbReference type="ARBA" id="ARBA00022691"/>
    </source>
</evidence>
<feature type="domain" description="Radical SAM core" evidence="7">
    <location>
        <begin position="1"/>
        <end position="207"/>
    </location>
</feature>
<evidence type="ECO:0000256" key="1">
    <source>
        <dbReference type="ARBA" id="ARBA00001966"/>
    </source>
</evidence>
<dbReference type="PANTHER" id="PTHR11228">
    <property type="entry name" value="RADICAL SAM DOMAIN PROTEIN"/>
    <property type="match status" value="1"/>
</dbReference>
<dbReference type="InterPro" id="IPR013785">
    <property type="entry name" value="Aldolase_TIM"/>
</dbReference>
<dbReference type="GO" id="GO:0046872">
    <property type="term" value="F:metal ion binding"/>
    <property type="evidence" value="ECO:0007669"/>
    <property type="project" value="UniProtKB-KW"/>
</dbReference>
<comment type="cofactor">
    <cofactor evidence="1">
        <name>[4Fe-4S] cluster</name>
        <dbReference type="ChEBI" id="CHEBI:49883"/>
    </cofactor>
</comment>
<dbReference type="GO" id="GO:0051539">
    <property type="term" value="F:4 iron, 4 sulfur cluster binding"/>
    <property type="evidence" value="ECO:0007669"/>
    <property type="project" value="UniProtKB-KW"/>
</dbReference>
<dbReference type="InterPro" id="IPR050377">
    <property type="entry name" value="Radical_SAM_PqqE_MftC-like"/>
</dbReference>
<dbReference type="KEGG" id="vgu:HYG85_17340"/>
<dbReference type="PANTHER" id="PTHR11228:SF7">
    <property type="entry name" value="PQQA PEPTIDE CYCLASE"/>
    <property type="match status" value="1"/>
</dbReference>
<dbReference type="PROSITE" id="PS51918">
    <property type="entry name" value="RADICAL_SAM"/>
    <property type="match status" value="1"/>
</dbReference>
<dbReference type="SFLD" id="SFLDG01067">
    <property type="entry name" value="SPASM/twitch_domain_containing"/>
    <property type="match status" value="1"/>
</dbReference>
<dbReference type="Gene3D" id="3.20.20.70">
    <property type="entry name" value="Aldolase class I"/>
    <property type="match status" value="1"/>
</dbReference>
<dbReference type="InterPro" id="IPR017200">
    <property type="entry name" value="PqqE-like"/>
</dbReference>
<evidence type="ECO:0000256" key="2">
    <source>
        <dbReference type="ARBA" id="ARBA00022485"/>
    </source>
</evidence>
<dbReference type="PIRSF" id="PIRSF037420">
    <property type="entry name" value="PQQ_syn_pqqE"/>
    <property type="match status" value="1"/>
</dbReference>
<dbReference type="InterPro" id="IPR007197">
    <property type="entry name" value="rSAM"/>
</dbReference>
<dbReference type="InterPro" id="IPR023885">
    <property type="entry name" value="4Fe4S-binding_SPASM_dom"/>
</dbReference>
<keyword evidence="6" id="KW-0411">Iron-sulfur</keyword>
<keyword evidence="9" id="KW-1185">Reference proteome</keyword>
<dbReference type="RefSeq" id="WP_212690730.1">
    <property type="nucleotide sequence ID" value="NZ_CP058561.1"/>
</dbReference>
<evidence type="ECO:0000256" key="5">
    <source>
        <dbReference type="ARBA" id="ARBA00023004"/>
    </source>
</evidence>
<dbReference type="SFLD" id="SFLDG01386">
    <property type="entry name" value="main_SPASM_domain-containing"/>
    <property type="match status" value="1"/>
</dbReference>
<evidence type="ECO:0000313" key="8">
    <source>
        <dbReference type="EMBL" id="QUH30579.1"/>
    </source>
</evidence>
<dbReference type="SUPFAM" id="SSF102114">
    <property type="entry name" value="Radical SAM enzymes"/>
    <property type="match status" value="1"/>
</dbReference>
<organism evidence="8 9">
    <name type="scientific">Vallitalea guaymasensis</name>
    <dbReference type="NCBI Taxonomy" id="1185412"/>
    <lineage>
        <taxon>Bacteria</taxon>
        <taxon>Bacillati</taxon>
        <taxon>Bacillota</taxon>
        <taxon>Clostridia</taxon>
        <taxon>Lachnospirales</taxon>
        <taxon>Vallitaleaceae</taxon>
        <taxon>Vallitalea</taxon>
    </lineage>
</organism>
<dbReference type="InterPro" id="IPR058240">
    <property type="entry name" value="rSAM_sf"/>
</dbReference>
<dbReference type="NCBIfam" id="TIGR04085">
    <property type="entry name" value="rSAM_more_4Fe4S"/>
    <property type="match status" value="1"/>
</dbReference>
<proteinExistence type="predicted"/>
<sequence>MGIQSLFIYLTFKCNLKCEHCWAYSGPDVKEDELSLETIKRTIDEAYNMGMRSLKLTGGEPLVLKNYVTNIIDLVNNYGDVRLRMETNGILLDDKMIKLLNDNNIYLSISLHSSKAPKHDQIVGKEGAFDKVISVIPKIKNKEILVTISKKNMDELEDILKLLSSIGANSVKFNILQTVGRGENLDRLTRPDMINIHKRIENYTKENESMEIDTSAPMCTGLYSLNNFYYPKSSKGCNFGSVCCLTPGGNISLCGWSKSKKDSELLLGNIENEKLKDIWKRKELVVKKTEPLEGVCNNCLFLKLCKGGCRAIAYEVYGKLNAPDPICQVMYEEGEFPKSKLIAN</sequence>
<dbReference type="SFLD" id="SFLDS00029">
    <property type="entry name" value="Radical_SAM"/>
    <property type="match status" value="1"/>
</dbReference>
<dbReference type="EMBL" id="CP058561">
    <property type="protein sequence ID" value="QUH30579.1"/>
    <property type="molecule type" value="Genomic_DNA"/>
</dbReference>
<evidence type="ECO:0000256" key="4">
    <source>
        <dbReference type="ARBA" id="ARBA00022723"/>
    </source>
</evidence>
<evidence type="ECO:0000256" key="6">
    <source>
        <dbReference type="ARBA" id="ARBA00023014"/>
    </source>
</evidence>
<dbReference type="Pfam" id="PF13186">
    <property type="entry name" value="SPASM"/>
    <property type="match status" value="1"/>
</dbReference>